<name>A0A538TVK3_UNCEI</name>
<dbReference type="PROSITE" id="PS51257">
    <property type="entry name" value="PROKAR_LIPOPROTEIN"/>
    <property type="match status" value="1"/>
</dbReference>
<dbReference type="AlphaFoldDB" id="A0A538TVK3"/>
<accession>A0A538TVK3</accession>
<proteinExistence type="predicted"/>
<gene>
    <name evidence="1" type="ORF">E6K78_03975</name>
</gene>
<sequence>MRSSSSGLMAIVLAASLFGAGCILIPEVKDRIVELAVSGSTSATFHASGPETDPLNEVQVVSIGEGTDLDVKKLLEDAGIDASDVVDVKVTSVEYAITAADPLAGRTVQGNLSVQGPSGPEQPLIAGFTIGVGAVTPYRGAALKSAGVGVINQALASMLSQLKAGGTPTESVTFRVTGANTPNNDPNVQIAFGYAVKLTLSMVGTVKVSVPN</sequence>
<protein>
    <submittedName>
        <fullName evidence="1">Uncharacterized protein</fullName>
    </submittedName>
</protein>
<dbReference type="Proteomes" id="UP000316609">
    <property type="component" value="Unassembled WGS sequence"/>
</dbReference>
<evidence type="ECO:0000313" key="1">
    <source>
        <dbReference type="EMBL" id="TMQ67659.1"/>
    </source>
</evidence>
<dbReference type="EMBL" id="VBOY01000033">
    <property type="protein sequence ID" value="TMQ67659.1"/>
    <property type="molecule type" value="Genomic_DNA"/>
</dbReference>
<evidence type="ECO:0000313" key="2">
    <source>
        <dbReference type="Proteomes" id="UP000316609"/>
    </source>
</evidence>
<reference evidence="1 2" key="1">
    <citation type="journal article" date="2019" name="Nat. Microbiol.">
        <title>Mediterranean grassland soil C-N compound turnover is dependent on rainfall and depth, and is mediated by genomically divergent microorganisms.</title>
        <authorList>
            <person name="Diamond S."/>
            <person name="Andeer P.F."/>
            <person name="Li Z."/>
            <person name="Crits-Christoph A."/>
            <person name="Burstein D."/>
            <person name="Anantharaman K."/>
            <person name="Lane K.R."/>
            <person name="Thomas B.C."/>
            <person name="Pan C."/>
            <person name="Northen T.R."/>
            <person name="Banfield J.F."/>
        </authorList>
    </citation>
    <scope>NUCLEOTIDE SEQUENCE [LARGE SCALE GENOMIC DNA]</scope>
    <source>
        <strain evidence="1">WS_8</strain>
    </source>
</reference>
<comment type="caution">
    <text evidence="1">The sequence shown here is derived from an EMBL/GenBank/DDBJ whole genome shotgun (WGS) entry which is preliminary data.</text>
</comment>
<organism evidence="1 2">
    <name type="scientific">Eiseniibacteriota bacterium</name>
    <dbReference type="NCBI Taxonomy" id="2212470"/>
    <lineage>
        <taxon>Bacteria</taxon>
        <taxon>Candidatus Eiseniibacteriota</taxon>
    </lineage>
</organism>